<protein>
    <recommendedName>
        <fullName evidence="5">Glycosyltransferase 2-like domain-containing protein</fullName>
    </recommendedName>
</protein>
<feature type="region of interest" description="Disordered" evidence="4">
    <location>
        <begin position="692"/>
        <end position="711"/>
    </location>
</feature>
<organism evidence="6 7">
    <name type="scientific">Tetraparma gracilis</name>
    <dbReference type="NCBI Taxonomy" id="2962635"/>
    <lineage>
        <taxon>Eukaryota</taxon>
        <taxon>Sar</taxon>
        <taxon>Stramenopiles</taxon>
        <taxon>Ochrophyta</taxon>
        <taxon>Bolidophyceae</taxon>
        <taxon>Parmales</taxon>
        <taxon>Triparmaceae</taxon>
        <taxon>Tetraparma</taxon>
    </lineage>
</organism>
<evidence type="ECO:0000256" key="1">
    <source>
        <dbReference type="ARBA" id="ARBA00006739"/>
    </source>
</evidence>
<accession>A0ABQ6MWC6</accession>
<comment type="similarity">
    <text evidence="1">Belongs to the glycosyltransferase 2 family.</text>
</comment>
<keyword evidence="7" id="KW-1185">Reference proteome</keyword>
<dbReference type="InterPro" id="IPR029044">
    <property type="entry name" value="Nucleotide-diphossugar_trans"/>
</dbReference>
<feature type="domain" description="Glycosyltransferase 2-like" evidence="5">
    <location>
        <begin position="370"/>
        <end position="491"/>
    </location>
</feature>
<dbReference type="PANTHER" id="PTHR43685:SF5">
    <property type="entry name" value="GLYCOSYLTRANSFERASE EPSE-RELATED"/>
    <property type="match status" value="1"/>
</dbReference>
<reference evidence="6 7" key="1">
    <citation type="journal article" date="2023" name="Commun. Biol.">
        <title>Genome analysis of Parmales, the sister group of diatoms, reveals the evolutionary specialization of diatoms from phago-mixotrophs to photoautotrophs.</title>
        <authorList>
            <person name="Ban H."/>
            <person name="Sato S."/>
            <person name="Yoshikawa S."/>
            <person name="Yamada K."/>
            <person name="Nakamura Y."/>
            <person name="Ichinomiya M."/>
            <person name="Sato N."/>
            <person name="Blanc-Mathieu R."/>
            <person name="Endo H."/>
            <person name="Kuwata A."/>
            <person name="Ogata H."/>
        </authorList>
    </citation>
    <scope>NUCLEOTIDE SEQUENCE [LARGE SCALE GENOMIC DNA]</scope>
</reference>
<dbReference type="Pfam" id="PF00535">
    <property type="entry name" value="Glycos_transf_2"/>
    <property type="match status" value="1"/>
</dbReference>
<sequence>MPDADPFAAISSFLGAPEGAPEGAPQGAPQSPSEDVNRAKISSFLASSAPHDPGAATLSVVIFSKDRPFQLRSLLLSLQEFTELGDDPRVRVDCIVASSPEFDGSYKALFADPAFIGVGISFHNEAPPSRTFSSLLSSLVHSSAAPPASASASVMFLVDDALLFRRVSLLSRCHLLHSDASLLSHHLKLSPSVTYSHPASAACPPPRLEHKSDEAGLFPPCYTFEYAAGTKDWAYPWDMCGSIYRSRDALALLPLCDLSNPNDFEISGNNAIAAGALGGRTGGGCEEERRMGVVTINRVQALYAAPVFECEMGLGELDGLFREGLRLDPARYGAEAGVNAVHVGGTYCTEVGGGGGEGGGGGGERLPPVSVLLPVRTGPAAYAREAAESILAQDAGLTIEVVVVDDGCEDGSVEAIEGVLKGSGARESLTVKVVRPPEEGRGLAAALNFGLEHCTHGLVARMDADDVMEGRRLRAQLEEFGFDPELVCLGSAALLFSGGDRRDVIRAALYVTDAEVSRYAMAFSCTLAHPSVMLMKEAVRAAGGWPDGAGKERVEDYCLWLALVREHGRGVRSLGAALLRHRKHGGNVSRVHRAEQERNAARAGAAYLEGLGLGDGLGRGEGGVLERLQLLRRAAGGDLGDATEGQIKGALELLRAIESWFAKGGPGGMGERGAALVAFDVAERARQIGHLLGERGGGGEGEGEGEWDDVA</sequence>
<dbReference type="Proteomes" id="UP001165060">
    <property type="component" value="Unassembled WGS sequence"/>
</dbReference>
<gene>
    <name evidence="6" type="ORF">TeGR_g10084</name>
</gene>
<name>A0ABQ6MWC6_9STRA</name>
<dbReference type="PANTHER" id="PTHR43685">
    <property type="entry name" value="GLYCOSYLTRANSFERASE"/>
    <property type="match status" value="1"/>
</dbReference>
<proteinExistence type="inferred from homology"/>
<evidence type="ECO:0000256" key="4">
    <source>
        <dbReference type="SAM" id="MobiDB-lite"/>
    </source>
</evidence>
<evidence type="ECO:0000313" key="6">
    <source>
        <dbReference type="EMBL" id="GMI34823.1"/>
    </source>
</evidence>
<keyword evidence="3" id="KW-0808">Transferase</keyword>
<evidence type="ECO:0000259" key="5">
    <source>
        <dbReference type="Pfam" id="PF00535"/>
    </source>
</evidence>
<comment type="caution">
    <text evidence="6">The sequence shown here is derived from an EMBL/GenBank/DDBJ whole genome shotgun (WGS) entry which is preliminary data.</text>
</comment>
<evidence type="ECO:0000256" key="3">
    <source>
        <dbReference type="ARBA" id="ARBA00022679"/>
    </source>
</evidence>
<dbReference type="EMBL" id="BRYB01001842">
    <property type="protein sequence ID" value="GMI34823.1"/>
    <property type="molecule type" value="Genomic_DNA"/>
</dbReference>
<dbReference type="Gene3D" id="3.90.550.10">
    <property type="entry name" value="Spore Coat Polysaccharide Biosynthesis Protein SpsA, Chain A"/>
    <property type="match status" value="1"/>
</dbReference>
<evidence type="ECO:0000313" key="7">
    <source>
        <dbReference type="Proteomes" id="UP001165060"/>
    </source>
</evidence>
<dbReference type="SUPFAM" id="SSF53448">
    <property type="entry name" value="Nucleotide-diphospho-sugar transferases"/>
    <property type="match status" value="1"/>
</dbReference>
<dbReference type="InterPro" id="IPR050834">
    <property type="entry name" value="Glycosyltransf_2"/>
</dbReference>
<feature type="region of interest" description="Disordered" evidence="4">
    <location>
        <begin position="14"/>
        <end position="37"/>
    </location>
</feature>
<dbReference type="InterPro" id="IPR001173">
    <property type="entry name" value="Glyco_trans_2-like"/>
</dbReference>
<evidence type="ECO:0000256" key="2">
    <source>
        <dbReference type="ARBA" id="ARBA00022676"/>
    </source>
</evidence>
<keyword evidence="2" id="KW-0328">Glycosyltransferase</keyword>
<feature type="compositionally biased region" description="Acidic residues" evidence="4">
    <location>
        <begin position="701"/>
        <end position="711"/>
    </location>
</feature>